<dbReference type="PANTHER" id="PTHR34580">
    <property type="match status" value="1"/>
</dbReference>
<evidence type="ECO:0000313" key="3">
    <source>
        <dbReference type="EMBL" id="MBC6994616.1"/>
    </source>
</evidence>
<sequence length="301" mass="34988">MKDNAPKDLQTLYRIFNLIKLLSAPPYYKVSELAKRLEVSDKTVYSYLQLLESVGYEPDKNKHHQYFLPMDRGRKPADGLEVDDAKYLQEMLWQMPDTDQRRNQLLLWLNRQYAIGPVVENLTRYTPAEHRSRLTQALELRKQVRLINYRGADGGLSPQRHLDPVAFQQDYTYLYAYDLEKEDYRQFHLGRIGYVEVLETDISRDHVQAIPDLFGWTGGTWFNVRLELSERAKQLLLEEYPQARPSIVPLTGGQWLADLRVKGFPGVGRWCLGLCAEVRVLEGGDGAAFRVYLNEKWGEGF</sequence>
<evidence type="ECO:0000313" key="4">
    <source>
        <dbReference type="Proteomes" id="UP000650081"/>
    </source>
</evidence>
<organism evidence="3 4">
    <name type="scientific">Neolewinella lacunae</name>
    <dbReference type="NCBI Taxonomy" id="1517758"/>
    <lineage>
        <taxon>Bacteria</taxon>
        <taxon>Pseudomonadati</taxon>
        <taxon>Bacteroidota</taxon>
        <taxon>Saprospiria</taxon>
        <taxon>Saprospirales</taxon>
        <taxon>Lewinellaceae</taxon>
        <taxon>Neolewinella</taxon>
    </lineage>
</organism>
<dbReference type="PIRSF" id="PIRSF016838">
    <property type="entry name" value="PafC"/>
    <property type="match status" value="1"/>
</dbReference>
<protein>
    <submittedName>
        <fullName evidence="3">WYL domain-containing protein</fullName>
    </submittedName>
</protein>
<comment type="caution">
    <text evidence="3">The sequence shown here is derived from an EMBL/GenBank/DDBJ whole genome shotgun (WGS) entry which is preliminary data.</text>
</comment>
<dbReference type="AlphaFoldDB" id="A0A923T8J3"/>
<accession>A0A923T8J3</accession>
<reference evidence="3" key="1">
    <citation type="submission" date="2020-08" db="EMBL/GenBank/DDBJ databases">
        <title>Lewinella bacteria from marine environments.</title>
        <authorList>
            <person name="Zhong Y."/>
        </authorList>
    </citation>
    <scope>NUCLEOTIDE SEQUENCE</scope>
    <source>
        <strain evidence="3">KCTC 42187</strain>
    </source>
</reference>
<feature type="domain" description="Helix-turn-helix type 11" evidence="1">
    <location>
        <begin position="14"/>
        <end position="56"/>
    </location>
</feature>
<dbReference type="SUPFAM" id="SSF46785">
    <property type="entry name" value="Winged helix' DNA-binding domain"/>
    <property type="match status" value="1"/>
</dbReference>
<dbReference type="InterPro" id="IPR036390">
    <property type="entry name" value="WH_DNA-bd_sf"/>
</dbReference>
<name>A0A923T8J3_9BACT</name>
<keyword evidence="4" id="KW-1185">Reference proteome</keyword>
<proteinExistence type="predicted"/>
<dbReference type="Pfam" id="PF13280">
    <property type="entry name" value="WYL"/>
    <property type="match status" value="1"/>
</dbReference>
<dbReference type="Pfam" id="PF08279">
    <property type="entry name" value="HTH_11"/>
    <property type="match status" value="1"/>
</dbReference>
<dbReference type="PANTHER" id="PTHR34580:SF1">
    <property type="entry name" value="PROTEIN PAFC"/>
    <property type="match status" value="1"/>
</dbReference>
<dbReference type="Gene3D" id="1.10.10.10">
    <property type="entry name" value="Winged helix-like DNA-binding domain superfamily/Winged helix DNA-binding domain"/>
    <property type="match status" value="1"/>
</dbReference>
<dbReference type="InterPro" id="IPR051534">
    <property type="entry name" value="CBASS_pafABC_assoc_protein"/>
</dbReference>
<dbReference type="Proteomes" id="UP000650081">
    <property type="component" value="Unassembled WGS sequence"/>
</dbReference>
<feature type="domain" description="WYL" evidence="2">
    <location>
        <begin position="132"/>
        <end position="197"/>
    </location>
</feature>
<dbReference type="RefSeq" id="WP_187466684.1">
    <property type="nucleotide sequence ID" value="NZ_JACSIT010000100.1"/>
</dbReference>
<evidence type="ECO:0000259" key="1">
    <source>
        <dbReference type="Pfam" id="PF08279"/>
    </source>
</evidence>
<dbReference type="InterPro" id="IPR026881">
    <property type="entry name" value="WYL_dom"/>
</dbReference>
<dbReference type="InterPro" id="IPR036388">
    <property type="entry name" value="WH-like_DNA-bd_sf"/>
</dbReference>
<evidence type="ECO:0000259" key="2">
    <source>
        <dbReference type="Pfam" id="PF13280"/>
    </source>
</evidence>
<dbReference type="PROSITE" id="PS52050">
    <property type="entry name" value="WYL"/>
    <property type="match status" value="1"/>
</dbReference>
<dbReference type="EMBL" id="JACSIT010000100">
    <property type="protein sequence ID" value="MBC6994616.1"/>
    <property type="molecule type" value="Genomic_DNA"/>
</dbReference>
<gene>
    <name evidence="3" type="ORF">H9S92_10610</name>
</gene>
<dbReference type="InterPro" id="IPR013196">
    <property type="entry name" value="HTH_11"/>
</dbReference>
<dbReference type="InterPro" id="IPR028349">
    <property type="entry name" value="PafC-like"/>
</dbReference>